<proteinExistence type="predicted"/>
<evidence type="ECO:0000313" key="2">
    <source>
        <dbReference type="EMBL" id="MBI2875874.1"/>
    </source>
</evidence>
<accession>A0A932CMI3</accession>
<sequence length="136" mass="15457">MSVPDWLIENERDGTLLVLIPEGEFLAGDGKFAVRLPGYYLALHPVTNAQYRKFVEATGHRPPDQADYGNPVWRGQEFPPEKADHPVVCVSWEDAQAYCRWAGLRLPGELEWEKGARGTDGREYPWGNDWEGGRRC</sequence>
<dbReference type="SUPFAM" id="SSF56436">
    <property type="entry name" value="C-type lectin-like"/>
    <property type="match status" value="1"/>
</dbReference>
<dbReference type="AlphaFoldDB" id="A0A932CMI3"/>
<feature type="domain" description="Sulfatase-modifying factor enzyme-like" evidence="1">
    <location>
        <begin position="18"/>
        <end position="129"/>
    </location>
</feature>
<dbReference type="PANTHER" id="PTHR23150">
    <property type="entry name" value="SULFATASE MODIFYING FACTOR 1, 2"/>
    <property type="match status" value="1"/>
</dbReference>
<dbReference type="PANTHER" id="PTHR23150:SF19">
    <property type="entry name" value="FORMYLGLYCINE-GENERATING ENZYME"/>
    <property type="match status" value="1"/>
</dbReference>
<gene>
    <name evidence="2" type="ORF">HYY20_03225</name>
</gene>
<reference evidence="2" key="1">
    <citation type="submission" date="2020-07" db="EMBL/GenBank/DDBJ databases">
        <title>Huge and variable diversity of episymbiotic CPR bacteria and DPANN archaea in groundwater ecosystems.</title>
        <authorList>
            <person name="He C.Y."/>
            <person name="Keren R."/>
            <person name="Whittaker M."/>
            <person name="Farag I.F."/>
            <person name="Doudna J."/>
            <person name="Cate J.H.D."/>
            <person name="Banfield J.F."/>
        </authorList>
    </citation>
    <scope>NUCLEOTIDE SEQUENCE</scope>
    <source>
        <strain evidence="2">NC_groundwater_672_Ag_B-0.1um_62_36</strain>
    </source>
</reference>
<dbReference type="InterPro" id="IPR042095">
    <property type="entry name" value="SUMF_sf"/>
</dbReference>
<dbReference type="InterPro" id="IPR051043">
    <property type="entry name" value="Sulfatase_Mod_Factor_Kinase"/>
</dbReference>
<dbReference type="EMBL" id="JACPRF010000098">
    <property type="protein sequence ID" value="MBI2875874.1"/>
    <property type="molecule type" value="Genomic_DNA"/>
</dbReference>
<evidence type="ECO:0000259" key="1">
    <source>
        <dbReference type="Pfam" id="PF03781"/>
    </source>
</evidence>
<dbReference type="GO" id="GO:0120147">
    <property type="term" value="F:formylglycine-generating oxidase activity"/>
    <property type="evidence" value="ECO:0007669"/>
    <property type="project" value="TreeGrafter"/>
</dbReference>
<evidence type="ECO:0000313" key="3">
    <source>
        <dbReference type="Proteomes" id="UP000769766"/>
    </source>
</evidence>
<dbReference type="Gene3D" id="3.90.1580.10">
    <property type="entry name" value="paralog of FGE (formylglycine-generating enzyme)"/>
    <property type="match status" value="1"/>
</dbReference>
<dbReference type="InterPro" id="IPR016187">
    <property type="entry name" value="CTDL_fold"/>
</dbReference>
<dbReference type="InterPro" id="IPR005532">
    <property type="entry name" value="SUMF_dom"/>
</dbReference>
<dbReference type="Pfam" id="PF03781">
    <property type="entry name" value="FGE-sulfatase"/>
    <property type="match status" value="1"/>
</dbReference>
<comment type="caution">
    <text evidence="2">The sequence shown here is derived from an EMBL/GenBank/DDBJ whole genome shotgun (WGS) entry which is preliminary data.</text>
</comment>
<organism evidence="2 3">
    <name type="scientific">Tectimicrobiota bacterium</name>
    <dbReference type="NCBI Taxonomy" id="2528274"/>
    <lineage>
        <taxon>Bacteria</taxon>
        <taxon>Pseudomonadati</taxon>
        <taxon>Nitrospinota/Tectimicrobiota group</taxon>
        <taxon>Candidatus Tectimicrobiota</taxon>
    </lineage>
</organism>
<name>A0A932CMI3_UNCTE</name>
<dbReference type="Proteomes" id="UP000769766">
    <property type="component" value="Unassembled WGS sequence"/>
</dbReference>
<protein>
    <submittedName>
        <fullName evidence="2">SUMF1/EgtB/PvdO family nonheme iron enzyme</fullName>
    </submittedName>
</protein>